<reference evidence="1 2" key="1">
    <citation type="submission" date="2016-03" db="EMBL/GenBank/DDBJ databases">
        <title>Trachymyrmex septentrionalis WGS genome.</title>
        <authorList>
            <person name="Nygaard S."/>
            <person name="Hu H."/>
            <person name="Boomsma J."/>
            <person name="Zhang G."/>
        </authorList>
    </citation>
    <scope>NUCLEOTIDE SEQUENCE [LARGE SCALE GENOMIC DNA]</scope>
    <source>
        <strain evidence="1">Tsep2-gDNA-1</strain>
        <tissue evidence="1">Whole body</tissue>
    </source>
</reference>
<keyword evidence="2" id="KW-1185">Reference proteome</keyword>
<dbReference type="EMBL" id="KQ981998">
    <property type="protein sequence ID" value="KYN30731.1"/>
    <property type="molecule type" value="Genomic_DNA"/>
</dbReference>
<organism evidence="1 2">
    <name type="scientific">Trachymyrmex septentrionalis</name>
    <dbReference type="NCBI Taxonomy" id="34720"/>
    <lineage>
        <taxon>Eukaryota</taxon>
        <taxon>Metazoa</taxon>
        <taxon>Ecdysozoa</taxon>
        <taxon>Arthropoda</taxon>
        <taxon>Hexapoda</taxon>
        <taxon>Insecta</taxon>
        <taxon>Pterygota</taxon>
        <taxon>Neoptera</taxon>
        <taxon>Endopterygota</taxon>
        <taxon>Hymenoptera</taxon>
        <taxon>Apocrita</taxon>
        <taxon>Aculeata</taxon>
        <taxon>Formicoidea</taxon>
        <taxon>Formicidae</taxon>
        <taxon>Myrmicinae</taxon>
        <taxon>Trachymyrmex</taxon>
    </lineage>
</organism>
<proteinExistence type="predicted"/>
<evidence type="ECO:0000313" key="1">
    <source>
        <dbReference type="EMBL" id="KYN30731.1"/>
    </source>
</evidence>
<evidence type="ECO:0000313" key="2">
    <source>
        <dbReference type="Proteomes" id="UP000078541"/>
    </source>
</evidence>
<gene>
    <name evidence="1" type="ORF">ALC56_14975</name>
</gene>
<dbReference type="STRING" id="34720.A0A151JTC1"/>
<dbReference type="Proteomes" id="UP000078541">
    <property type="component" value="Unassembled WGS sequence"/>
</dbReference>
<accession>A0A151JTC1</accession>
<protein>
    <submittedName>
        <fullName evidence="1">Uncharacterized protein</fullName>
    </submittedName>
</protein>
<sequence>MCQEWEDNIYELTNQSKIRDKFVNIFENQIQEIKDQYYETMRNMAICRTIAIKCENVYNQDMFIISSFKEKEECFNRTIFAKKFSRNRCAIAKQYYLSHQLIKNIVVKAHLLLPEIFCDFGRCHSVEFIDFDKYINT</sequence>
<dbReference type="AlphaFoldDB" id="A0A151JTC1"/>
<name>A0A151JTC1_9HYME</name>